<dbReference type="EMBL" id="CALBWS010000006">
    <property type="protein sequence ID" value="CAH2714239.1"/>
    <property type="molecule type" value="Genomic_DNA"/>
</dbReference>
<protein>
    <submittedName>
        <fullName evidence="1">Uncharacterized protein</fullName>
    </submittedName>
</protein>
<comment type="caution">
    <text evidence="1">The sequence shown here is derived from an EMBL/GenBank/DDBJ whole genome shotgun (WGS) entry which is preliminary data.</text>
</comment>
<reference evidence="1" key="1">
    <citation type="submission" date="2022-04" db="EMBL/GenBank/DDBJ databases">
        <authorList>
            <person name="Criscuolo A."/>
        </authorList>
    </citation>
    <scope>NUCLEOTIDE SEQUENCE</scope>
    <source>
        <strain evidence="1">CIP111895</strain>
    </source>
</reference>
<evidence type="ECO:0000313" key="1">
    <source>
        <dbReference type="EMBL" id="CAH2714239.1"/>
    </source>
</evidence>
<name>A0ABM9ENN1_9BACI</name>
<dbReference type="Proteomes" id="UP000838308">
    <property type="component" value="Unassembled WGS sequence"/>
</dbReference>
<proteinExistence type="predicted"/>
<sequence length="89" mass="10108">MLKVHVKLKDKKFTVPIPYPVLNVFGSVISSKRIIKFINTAIEKKGKKFVLPRIDIKDLKPLLRALLENKGLLLVETKLKDGTEVTVKL</sequence>
<dbReference type="RefSeq" id="WP_248734568.1">
    <property type="nucleotide sequence ID" value="NZ_CALBWS010000006.1"/>
</dbReference>
<keyword evidence="2" id="KW-1185">Reference proteome</keyword>
<accession>A0ABM9ENN1</accession>
<gene>
    <name evidence="1" type="ORF">BACCIP111895_01400</name>
</gene>
<evidence type="ECO:0000313" key="2">
    <source>
        <dbReference type="Proteomes" id="UP000838308"/>
    </source>
</evidence>
<organism evidence="1 2">
    <name type="scientific">Neobacillus rhizosphaerae</name>
    <dbReference type="NCBI Taxonomy" id="2880965"/>
    <lineage>
        <taxon>Bacteria</taxon>
        <taxon>Bacillati</taxon>
        <taxon>Bacillota</taxon>
        <taxon>Bacilli</taxon>
        <taxon>Bacillales</taxon>
        <taxon>Bacillaceae</taxon>
        <taxon>Neobacillus</taxon>
    </lineage>
</organism>